<evidence type="ECO:0000256" key="1">
    <source>
        <dbReference type="SAM" id="SignalP"/>
    </source>
</evidence>
<dbReference type="AlphaFoldDB" id="S8ASM6"/>
<name>S8ASM6_DACHA</name>
<dbReference type="OrthoDB" id="5299321at2759"/>
<feature type="chain" id="PRO_5004560772" description="Jacalin-type lectin domain-containing protein" evidence="1">
    <location>
        <begin position="20"/>
        <end position="442"/>
    </location>
</feature>
<evidence type="ECO:0008006" key="4">
    <source>
        <dbReference type="Google" id="ProtNLM"/>
    </source>
</evidence>
<dbReference type="Gene3D" id="2.100.10.30">
    <property type="entry name" value="Jacalin-like lectin domain"/>
    <property type="match status" value="1"/>
</dbReference>
<dbReference type="HOGENOM" id="CLU_619661_0_0_1"/>
<sequence>MAWKAIFLISALMANPSLALPRANLSPRAERTASTLPVASSQPSSSLLEKLQDPKIEVVNMGSISEAEIEKLSSDAGLLSKRQSNSSDAQGAFADIPTLYGDFESDGERFSVDGPFSSIEFFVGDKAVRGLVLKNLDGNETRIGTAENSKNAKRPGSFEFDEDEVVTDCRIIWKKHFFGGDKYITGFQFGTNKKNQYNATSKSGGREIEEKVVGSGYPVRFHGILKKINQEPDATTAIVALGVEYLDEVRSIEMVTADYEGFEDGVQSIPSDGGKNLILGTQILDNRNSTINQTFHLTNTKAVAKTYAFTFSISFMTGATVTLGAKFQTPFVKITEATAEVSARWELTVTASTTLTYSETISQGTVFMLTCPALKFCEGKSVFQTYDLEVPFNGVFQATTRRGDKFGWNRKGVYKSSDVSNMKLQVNVYDGPPTANVGTRRI</sequence>
<keyword evidence="1" id="KW-0732">Signal</keyword>
<keyword evidence="3" id="KW-1185">Reference proteome</keyword>
<reference evidence="3" key="2">
    <citation type="submission" date="2013-04" db="EMBL/GenBank/DDBJ databases">
        <title>Genomic mechanisms accounting for the adaptation to parasitism in nematode-trapping fungi.</title>
        <authorList>
            <person name="Ahren D.G."/>
        </authorList>
    </citation>
    <scope>NUCLEOTIDE SEQUENCE [LARGE SCALE GENOMIC DNA]</scope>
    <source>
        <strain evidence="3">CBS 200.50</strain>
    </source>
</reference>
<feature type="signal peptide" evidence="1">
    <location>
        <begin position="1"/>
        <end position="19"/>
    </location>
</feature>
<protein>
    <recommendedName>
        <fullName evidence="4">Jacalin-type lectin domain-containing protein</fullName>
    </recommendedName>
</protein>
<dbReference type="SUPFAM" id="SSF56973">
    <property type="entry name" value="Aerolisin/ETX pore-forming domain"/>
    <property type="match status" value="1"/>
</dbReference>
<dbReference type="eggNOG" id="ENOG502RW1B">
    <property type="taxonomic scope" value="Eukaryota"/>
</dbReference>
<gene>
    <name evidence="2" type="ORF">H072_2013</name>
</gene>
<dbReference type="SUPFAM" id="SSF51101">
    <property type="entry name" value="Mannose-binding lectins"/>
    <property type="match status" value="1"/>
</dbReference>
<accession>S8ASM6</accession>
<dbReference type="Proteomes" id="UP000015100">
    <property type="component" value="Unassembled WGS sequence"/>
</dbReference>
<proteinExistence type="predicted"/>
<dbReference type="InterPro" id="IPR036404">
    <property type="entry name" value="Jacalin-like_lectin_dom_sf"/>
</dbReference>
<evidence type="ECO:0000313" key="3">
    <source>
        <dbReference type="Proteomes" id="UP000015100"/>
    </source>
</evidence>
<dbReference type="OMA" id="CPAKKYC"/>
<comment type="caution">
    <text evidence="2">The sequence shown here is derived from an EMBL/GenBank/DDBJ whole genome shotgun (WGS) entry which is preliminary data.</text>
</comment>
<dbReference type="Gene3D" id="2.170.15.10">
    <property type="entry name" value="Proaerolysin, chain A, domain 3"/>
    <property type="match status" value="1"/>
</dbReference>
<reference evidence="2 3" key="1">
    <citation type="journal article" date="2013" name="PLoS Genet.">
        <title>Genomic mechanisms accounting for the adaptation to parasitism in nematode-trapping fungi.</title>
        <authorList>
            <person name="Meerupati T."/>
            <person name="Andersson K.M."/>
            <person name="Friman E."/>
            <person name="Kumar D."/>
            <person name="Tunlid A."/>
            <person name="Ahren D."/>
        </authorList>
    </citation>
    <scope>NUCLEOTIDE SEQUENCE [LARGE SCALE GENOMIC DNA]</scope>
    <source>
        <strain evidence="2 3">CBS 200.50</strain>
    </source>
</reference>
<dbReference type="EMBL" id="AQGS01000062">
    <property type="protein sequence ID" value="EPS43996.1"/>
    <property type="molecule type" value="Genomic_DNA"/>
</dbReference>
<evidence type="ECO:0000313" key="2">
    <source>
        <dbReference type="EMBL" id="EPS43996.1"/>
    </source>
</evidence>
<organism evidence="2 3">
    <name type="scientific">Dactylellina haptotyla (strain CBS 200.50)</name>
    <name type="common">Nematode-trapping fungus</name>
    <name type="synonym">Monacrosporium haptotylum</name>
    <dbReference type="NCBI Taxonomy" id="1284197"/>
    <lineage>
        <taxon>Eukaryota</taxon>
        <taxon>Fungi</taxon>
        <taxon>Dikarya</taxon>
        <taxon>Ascomycota</taxon>
        <taxon>Pezizomycotina</taxon>
        <taxon>Orbiliomycetes</taxon>
        <taxon>Orbiliales</taxon>
        <taxon>Orbiliaceae</taxon>
        <taxon>Dactylellina</taxon>
    </lineage>
</organism>